<dbReference type="Proteomes" id="UP000199627">
    <property type="component" value="Unassembled WGS sequence"/>
</dbReference>
<evidence type="ECO:0000256" key="7">
    <source>
        <dbReference type="ARBA" id="ARBA00022989"/>
    </source>
</evidence>
<evidence type="ECO:0000256" key="8">
    <source>
        <dbReference type="ARBA" id="ARBA00023010"/>
    </source>
</evidence>
<feature type="transmembrane region" description="Helical" evidence="10">
    <location>
        <begin position="21"/>
        <end position="43"/>
    </location>
</feature>
<comment type="function">
    <text evidence="10">Involved in protein export. Participates in an early event of protein translocation.</text>
</comment>
<evidence type="ECO:0000313" key="13">
    <source>
        <dbReference type="Proteomes" id="UP000199627"/>
    </source>
</evidence>
<evidence type="ECO:0000256" key="11">
    <source>
        <dbReference type="SAM" id="MobiDB-lite"/>
    </source>
</evidence>
<evidence type="ECO:0000256" key="6">
    <source>
        <dbReference type="ARBA" id="ARBA00022927"/>
    </source>
</evidence>
<protein>
    <recommendedName>
        <fullName evidence="10">Protein-export membrane protein SecG</fullName>
    </recommendedName>
</protein>
<evidence type="ECO:0000313" key="12">
    <source>
        <dbReference type="EMBL" id="SDQ13906.1"/>
    </source>
</evidence>
<dbReference type="EMBL" id="FNKL01000001">
    <property type="protein sequence ID" value="SDQ13906.1"/>
    <property type="molecule type" value="Genomic_DNA"/>
</dbReference>
<dbReference type="GO" id="GO:0009306">
    <property type="term" value="P:protein secretion"/>
    <property type="evidence" value="ECO:0007669"/>
    <property type="project" value="UniProtKB-UniRule"/>
</dbReference>
<dbReference type="STRING" id="311333.SAMN05421664_0694"/>
<keyword evidence="4 10" id="KW-1003">Cell membrane</keyword>
<keyword evidence="5 10" id="KW-0812">Transmembrane</keyword>
<comment type="similarity">
    <text evidence="2 10">Belongs to the SecG family.</text>
</comment>
<dbReference type="PANTHER" id="PTHR34182">
    <property type="entry name" value="PROTEIN-EXPORT MEMBRANE PROTEIN SECG"/>
    <property type="match status" value="1"/>
</dbReference>
<proteinExistence type="inferred from homology"/>
<keyword evidence="8 10" id="KW-0811">Translocation</keyword>
<evidence type="ECO:0000256" key="1">
    <source>
        <dbReference type="ARBA" id="ARBA00004651"/>
    </source>
</evidence>
<evidence type="ECO:0000256" key="2">
    <source>
        <dbReference type="ARBA" id="ARBA00008445"/>
    </source>
</evidence>
<accession>A0A1H0YGB1</accession>
<dbReference type="AlphaFoldDB" id="A0A1H0YGB1"/>
<evidence type="ECO:0000256" key="5">
    <source>
        <dbReference type="ARBA" id="ARBA00022692"/>
    </source>
</evidence>
<dbReference type="NCBIfam" id="TIGR00810">
    <property type="entry name" value="secG"/>
    <property type="match status" value="1"/>
</dbReference>
<comment type="subcellular location">
    <subcellularLocation>
        <location evidence="1 10">Cell membrane</location>
        <topology evidence="1 10">Multi-pass membrane protein</topology>
    </subcellularLocation>
</comment>
<feature type="region of interest" description="Disordered" evidence="11">
    <location>
        <begin position="98"/>
        <end position="132"/>
    </location>
</feature>
<dbReference type="GO" id="GO:0015450">
    <property type="term" value="F:protein-transporting ATPase activity"/>
    <property type="evidence" value="ECO:0007669"/>
    <property type="project" value="UniProtKB-UniRule"/>
</dbReference>
<reference evidence="13" key="1">
    <citation type="submission" date="2016-10" db="EMBL/GenBank/DDBJ databases">
        <authorList>
            <person name="Varghese N."/>
            <person name="Submissions S."/>
        </authorList>
    </citation>
    <scope>NUCLEOTIDE SEQUENCE [LARGE SCALE GENOMIC DNA]</scope>
    <source>
        <strain evidence="13">DSM 17072</strain>
    </source>
</reference>
<name>A0A1H0YGB1_9FLAO</name>
<sequence length="132" mass="13789">MSFGKKRLNLPIQKDIKLMDTIFILLMVLVMIASILLVIVVMAQNPKGGGLSSTFGGASSAQFGVQRTNDFMEKATWTLGAIIIVLILISVVITGKPSTTAPAKAPVKQEAPAKQGAAPASATTPVKAPVTK</sequence>
<evidence type="ECO:0000256" key="3">
    <source>
        <dbReference type="ARBA" id="ARBA00022448"/>
    </source>
</evidence>
<dbReference type="GO" id="GO:0065002">
    <property type="term" value="P:intracellular protein transmembrane transport"/>
    <property type="evidence" value="ECO:0007669"/>
    <property type="project" value="TreeGrafter"/>
</dbReference>
<evidence type="ECO:0000256" key="10">
    <source>
        <dbReference type="RuleBase" id="RU365087"/>
    </source>
</evidence>
<evidence type="ECO:0000256" key="9">
    <source>
        <dbReference type="ARBA" id="ARBA00023136"/>
    </source>
</evidence>
<keyword evidence="7 10" id="KW-1133">Transmembrane helix</keyword>
<gene>
    <name evidence="12" type="ORF">SAMN05421664_0694</name>
</gene>
<keyword evidence="3 10" id="KW-0813">Transport</keyword>
<keyword evidence="13" id="KW-1185">Reference proteome</keyword>
<feature type="transmembrane region" description="Helical" evidence="10">
    <location>
        <begin position="75"/>
        <end position="94"/>
    </location>
</feature>
<feature type="compositionally biased region" description="Low complexity" evidence="11">
    <location>
        <begin position="108"/>
        <end position="122"/>
    </location>
</feature>
<dbReference type="InterPro" id="IPR004692">
    <property type="entry name" value="SecG"/>
</dbReference>
<dbReference type="GO" id="GO:0005886">
    <property type="term" value="C:plasma membrane"/>
    <property type="evidence" value="ECO:0007669"/>
    <property type="project" value="UniProtKB-SubCell"/>
</dbReference>
<dbReference type="GO" id="GO:0043952">
    <property type="term" value="P:protein transport by the Sec complex"/>
    <property type="evidence" value="ECO:0007669"/>
    <property type="project" value="TreeGrafter"/>
</dbReference>
<keyword evidence="9 10" id="KW-0472">Membrane</keyword>
<dbReference type="Pfam" id="PF03840">
    <property type="entry name" value="SecG"/>
    <property type="match status" value="1"/>
</dbReference>
<evidence type="ECO:0000256" key="4">
    <source>
        <dbReference type="ARBA" id="ARBA00022475"/>
    </source>
</evidence>
<dbReference type="PANTHER" id="PTHR34182:SF1">
    <property type="entry name" value="PROTEIN-EXPORT MEMBRANE PROTEIN SECG"/>
    <property type="match status" value="1"/>
</dbReference>
<keyword evidence="6 10" id="KW-0653">Protein transport</keyword>
<organism evidence="12 13">
    <name type="scientific">Chryseobacterium soldanellicola</name>
    <dbReference type="NCBI Taxonomy" id="311333"/>
    <lineage>
        <taxon>Bacteria</taxon>
        <taxon>Pseudomonadati</taxon>
        <taxon>Bacteroidota</taxon>
        <taxon>Flavobacteriia</taxon>
        <taxon>Flavobacteriales</taxon>
        <taxon>Weeksellaceae</taxon>
        <taxon>Chryseobacterium group</taxon>
        <taxon>Chryseobacterium</taxon>
    </lineage>
</organism>